<dbReference type="Proteomes" id="UP000655225">
    <property type="component" value="Unassembled WGS sequence"/>
</dbReference>
<dbReference type="AlphaFoldDB" id="A0A834ZBN6"/>
<sequence>MEMLIASSLSPEVAAPLPVLRFSPARTCLRASMLSRLLFKPQVEARSFPAELINSLVSNSDGTYIS</sequence>
<name>A0A834ZBN6_TETSI</name>
<gene>
    <name evidence="1" type="ORF">HHK36_009905</name>
</gene>
<accession>A0A834ZBN6</accession>
<comment type="caution">
    <text evidence="1">The sequence shown here is derived from an EMBL/GenBank/DDBJ whole genome shotgun (WGS) entry which is preliminary data.</text>
</comment>
<proteinExistence type="predicted"/>
<evidence type="ECO:0000313" key="2">
    <source>
        <dbReference type="Proteomes" id="UP000655225"/>
    </source>
</evidence>
<reference evidence="1 2" key="1">
    <citation type="submission" date="2020-04" db="EMBL/GenBank/DDBJ databases">
        <title>Plant Genome Project.</title>
        <authorList>
            <person name="Zhang R.-G."/>
        </authorList>
    </citation>
    <scope>NUCLEOTIDE SEQUENCE [LARGE SCALE GENOMIC DNA]</scope>
    <source>
        <strain evidence="1">YNK0</strain>
        <tissue evidence="1">Leaf</tissue>
    </source>
</reference>
<keyword evidence="2" id="KW-1185">Reference proteome</keyword>
<dbReference type="EMBL" id="JABCRI010000006">
    <property type="protein sequence ID" value="KAF8405009.1"/>
    <property type="molecule type" value="Genomic_DNA"/>
</dbReference>
<protein>
    <submittedName>
        <fullName evidence="1">Uncharacterized protein</fullName>
    </submittedName>
</protein>
<evidence type="ECO:0000313" key="1">
    <source>
        <dbReference type="EMBL" id="KAF8405009.1"/>
    </source>
</evidence>
<organism evidence="1 2">
    <name type="scientific">Tetracentron sinense</name>
    <name type="common">Spur-leaf</name>
    <dbReference type="NCBI Taxonomy" id="13715"/>
    <lineage>
        <taxon>Eukaryota</taxon>
        <taxon>Viridiplantae</taxon>
        <taxon>Streptophyta</taxon>
        <taxon>Embryophyta</taxon>
        <taxon>Tracheophyta</taxon>
        <taxon>Spermatophyta</taxon>
        <taxon>Magnoliopsida</taxon>
        <taxon>Trochodendrales</taxon>
        <taxon>Trochodendraceae</taxon>
        <taxon>Tetracentron</taxon>
    </lineage>
</organism>